<evidence type="ECO:0000259" key="3">
    <source>
        <dbReference type="SMART" id="SM00062"/>
    </source>
</evidence>
<evidence type="ECO:0000313" key="5">
    <source>
        <dbReference type="Proteomes" id="UP001236258"/>
    </source>
</evidence>
<dbReference type="Gene3D" id="3.40.190.10">
    <property type="entry name" value="Periplasmic binding protein-like II"/>
    <property type="match status" value="2"/>
</dbReference>
<comment type="caution">
    <text evidence="4">The sequence shown here is derived from an EMBL/GenBank/DDBJ whole genome shotgun (WGS) entry which is preliminary data.</text>
</comment>
<feature type="domain" description="Solute-binding protein family 3/N-terminal" evidence="3">
    <location>
        <begin position="8"/>
        <end position="232"/>
    </location>
</feature>
<comment type="similarity">
    <text evidence="1">Belongs to the bacterial solute-binding protein 3 family.</text>
</comment>
<organism evidence="4 5">
    <name type="scientific">Alkalimonas delamerensis</name>
    <dbReference type="NCBI Taxonomy" id="265981"/>
    <lineage>
        <taxon>Bacteria</taxon>
        <taxon>Pseudomonadati</taxon>
        <taxon>Pseudomonadota</taxon>
        <taxon>Gammaproteobacteria</taxon>
        <taxon>Alkalimonas</taxon>
    </lineage>
</organism>
<dbReference type="EMBL" id="JAUZVY010000001">
    <property type="protein sequence ID" value="MDP4527743.1"/>
    <property type="molecule type" value="Genomic_DNA"/>
</dbReference>
<dbReference type="PANTHER" id="PTHR35936">
    <property type="entry name" value="MEMBRANE-BOUND LYTIC MUREIN TRANSGLYCOSYLASE F"/>
    <property type="match status" value="1"/>
</dbReference>
<dbReference type="Pfam" id="PF00497">
    <property type="entry name" value="SBP_bac_3"/>
    <property type="match status" value="1"/>
</dbReference>
<keyword evidence="2" id="KW-0732">Signal</keyword>
<dbReference type="SMART" id="SM00062">
    <property type="entry name" value="PBPb"/>
    <property type="match status" value="1"/>
</dbReference>
<accession>A0ABT9GL92</accession>
<evidence type="ECO:0000313" key="4">
    <source>
        <dbReference type="EMBL" id="MDP4527743.1"/>
    </source>
</evidence>
<dbReference type="InterPro" id="IPR001638">
    <property type="entry name" value="Solute-binding_3/MltF_N"/>
</dbReference>
<name>A0ABT9GL92_9GAMM</name>
<dbReference type="Proteomes" id="UP001236258">
    <property type="component" value="Unassembled WGS sequence"/>
</dbReference>
<dbReference type="RefSeq" id="WP_305943957.1">
    <property type="nucleotide sequence ID" value="NZ_JAUZVY010000001.1"/>
</dbReference>
<keyword evidence="5" id="KW-1185">Reference proteome</keyword>
<reference evidence="4 5" key="1">
    <citation type="submission" date="2023-08" db="EMBL/GenBank/DDBJ databases">
        <authorList>
            <person name="Joshi A."/>
            <person name="Thite S."/>
        </authorList>
    </citation>
    <scope>NUCLEOTIDE SEQUENCE [LARGE SCALE GENOMIC DNA]</scope>
    <source>
        <strain evidence="4 5">1E1</strain>
    </source>
</reference>
<dbReference type="PANTHER" id="PTHR35936:SF6">
    <property type="entry name" value="AMINO ACID ABC TRANSPORTER SUBSTRATE-BINDING PAAT FAMILY PROTEIN"/>
    <property type="match status" value="1"/>
</dbReference>
<protein>
    <submittedName>
        <fullName evidence="4">Transporter substrate-binding domain-containing protein</fullName>
    </submittedName>
</protein>
<evidence type="ECO:0000256" key="1">
    <source>
        <dbReference type="ARBA" id="ARBA00010333"/>
    </source>
</evidence>
<gene>
    <name evidence="4" type="ORF">Q3O59_01695</name>
</gene>
<dbReference type="SUPFAM" id="SSF53850">
    <property type="entry name" value="Periplasmic binding protein-like II"/>
    <property type="match status" value="1"/>
</dbReference>
<evidence type="ECO:0000256" key="2">
    <source>
        <dbReference type="ARBA" id="ARBA00022729"/>
    </source>
</evidence>
<sequence length="234" mass="26623">MAADRLVPLRAIVSESNAPPYALFDDRGFLSAGISKDLLDALVKRSGLSLTHLPLPRGRVESWLLQDEADIACFLNPDWVENPEQLSWSPKLFSTQQLLVRRSNTPGIQQMTDLFGKRIGTDRGFNYPELELLFSQQLAIRDDANSLHSNLIRLEQQRLDVVLTVDLAYYYHQQKFGHAEFRTDPLWTEPDGVYCAFNPHQPALVEQLQQTLHQLVQDGTVAAILQRYQPAKNQ</sequence>
<proteinExistence type="inferred from homology"/>